<evidence type="ECO:0000313" key="2">
    <source>
        <dbReference type="Proteomes" id="UP000824179"/>
    </source>
</evidence>
<gene>
    <name evidence="1" type="ORF">IAB90_04820</name>
</gene>
<protein>
    <submittedName>
        <fullName evidence="1">Uncharacterized protein</fullName>
    </submittedName>
</protein>
<evidence type="ECO:0000313" key="1">
    <source>
        <dbReference type="EMBL" id="HIR39689.1"/>
    </source>
</evidence>
<dbReference type="EMBL" id="DVHB01000081">
    <property type="protein sequence ID" value="HIR39689.1"/>
    <property type="molecule type" value="Genomic_DNA"/>
</dbReference>
<proteinExistence type="predicted"/>
<reference evidence="1" key="2">
    <citation type="journal article" date="2021" name="PeerJ">
        <title>Extensive microbial diversity within the chicken gut microbiome revealed by metagenomics and culture.</title>
        <authorList>
            <person name="Gilroy R."/>
            <person name="Ravi A."/>
            <person name="Getino M."/>
            <person name="Pursley I."/>
            <person name="Horton D.L."/>
            <person name="Alikhan N.F."/>
            <person name="Baker D."/>
            <person name="Gharbi K."/>
            <person name="Hall N."/>
            <person name="Watson M."/>
            <person name="Adriaenssens E.M."/>
            <person name="Foster-Nyarko E."/>
            <person name="Jarju S."/>
            <person name="Secka A."/>
            <person name="Antonio M."/>
            <person name="Oren A."/>
            <person name="Chaudhuri R.R."/>
            <person name="La Ragione R."/>
            <person name="Hildebrand F."/>
            <person name="Pallen M.J."/>
        </authorList>
    </citation>
    <scope>NUCLEOTIDE SEQUENCE</scope>
    <source>
        <strain evidence="1">ChiW25-3613</strain>
    </source>
</reference>
<reference evidence="1" key="1">
    <citation type="submission" date="2020-10" db="EMBL/GenBank/DDBJ databases">
        <authorList>
            <person name="Gilroy R."/>
        </authorList>
    </citation>
    <scope>NUCLEOTIDE SEQUENCE</scope>
    <source>
        <strain evidence="1">ChiW25-3613</strain>
    </source>
</reference>
<organism evidence="1 2">
    <name type="scientific">Candidatus Coproplasma stercoripullorum</name>
    <dbReference type="NCBI Taxonomy" id="2840751"/>
    <lineage>
        <taxon>Bacteria</taxon>
        <taxon>Bacillati</taxon>
        <taxon>Bacillota</taxon>
        <taxon>Clostridia</taxon>
        <taxon>Eubacteriales</taxon>
        <taxon>Candidatus Coproplasma</taxon>
    </lineage>
</organism>
<accession>A0A9D1DBV1</accession>
<comment type="caution">
    <text evidence="1">The sequence shown here is derived from an EMBL/GenBank/DDBJ whole genome shotgun (WGS) entry which is preliminary data.</text>
</comment>
<name>A0A9D1DBV1_9FIRM</name>
<dbReference type="Proteomes" id="UP000824179">
    <property type="component" value="Unassembled WGS sequence"/>
</dbReference>
<sequence length="135" mass="15055">MKPFFSAFVYRGMCLLPTYTDGRLAKTVKKSVALLGEGTSLMIFPENSEDGYKAEPTDFFPGFVLVAKGYGKTYGSDIPMRPVYYHKKKRLIVVGEACSLADFGAAKKDEVAEIMRGKVIELYRRIESGEFDSAK</sequence>
<dbReference type="AlphaFoldDB" id="A0A9D1DBV1"/>